<sequence length="806" mass="85146">MRTRPRRIVVAAVALLATAAGLPAVAADRHGPRDRSHQPSDGGLTATVRYTEYGMAHIVAGDYRSLGFGTGWAQAADQVCTLADGFVTVRGERSRYFGPDAATDFSLSSAGTNLSSDLYFAGVRRAGTVQRLLAQPAPRGPSRQVVDLMRGFAAGYNTWLRQNRISDPSCKGASWVRPVSSLDVASRFYAFAVLGGQGGSVDDITSARPPSASAAGSRAADVDPGALAKAVRERAADADMGSNAVAFRGDTTANGRGLLLGNPHYPWQGGRRFWQVQQTIPGELDVAGASLLGSPTVSIGYNSRVAWSHTVSTGVPFNLHRLTLDPADPTVYLVDGVRERMTERTVTVAVKGGPPVTRTQWWTRYGPVVASSDGGLPLPWTATTAYALNDPNAANMRFADTSLGFSKARGTADVLASLARYQGLPWVNTVAADSSGRSLFTQSQVLPRITDDLAARCSTDVGRVTYPAAGLAVLDGSRADCALGSDADAVQPGTFGPARMPTLKDAPYAENSNDSAWLANTGRPLTGYERIFGTVGTQRSLRTRGALEDVAAMAERGGLTVRDLERQQFANRVPAGRLAAADTAKACAALPGGTATGSDGTAVDVSRACAVLADWDRTMDSSSRGALLFDRFWRKLSAKVPAAQRWKVPFSAADPVGTPNTLNTAAPGFATALADAVGELRAAGIALGSRLGERQVVVRDGRRIPVSGGTEGLGVWNKVEPVWDPARGGYTDVTTGSSHIQAVGWDGSGCPVARTLLAYSQSSNPNSPSYSDQTRLFSQERWVTARFCEKDVLASPALRIVRVRER</sequence>
<dbReference type="RefSeq" id="WP_007503542.1">
    <property type="nucleotide sequence ID" value="NZ_AGBF01000236.1"/>
</dbReference>
<evidence type="ECO:0000256" key="3">
    <source>
        <dbReference type="ARBA" id="ARBA00022801"/>
    </source>
</evidence>
<dbReference type="PANTHER" id="PTHR34218:SF3">
    <property type="entry name" value="ACYL-HOMOSERINE LACTONE ACYLASE PVDQ"/>
    <property type="match status" value="1"/>
</dbReference>
<comment type="similarity">
    <text evidence="1">Belongs to the peptidase S45 family.</text>
</comment>
<dbReference type="InterPro" id="IPR043146">
    <property type="entry name" value="Penicillin_amidase_N_B-knob"/>
</dbReference>
<dbReference type="InterPro" id="IPR043147">
    <property type="entry name" value="Penicillin_amidase_A-knob"/>
</dbReference>
<keyword evidence="3" id="KW-0378">Hydrolase</keyword>
<dbReference type="GO" id="GO:0016811">
    <property type="term" value="F:hydrolase activity, acting on carbon-nitrogen (but not peptide) bonds, in linear amides"/>
    <property type="evidence" value="ECO:0007669"/>
    <property type="project" value="InterPro"/>
</dbReference>
<dbReference type="Pfam" id="PF01804">
    <property type="entry name" value="Penicil_amidase"/>
    <property type="match status" value="1"/>
</dbReference>
<dbReference type="EMBL" id="AGBF01000236">
    <property type="protein sequence ID" value="EGX55364.1"/>
    <property type="molecule type" value="Genomic_DNA"/>
</dbReference>
<dbReference type="SUPFAM" id="SSF56235">
    <property type="entry name" value="N-terminal nucleophile aminohydrolases (Ntn hydrolases)"/>
    <property type="match status" value="1"/>
</dbReference>
<dbReference type="Gene3D" id="1.10.439.10">
    <property type="entry name" value="Penicillin Amidohydrolase, domain 1"/>
    <property type="match status" value="1"/>
</dbReference>
<evidence type="ECO:0000256" key="1">
    <source>
        <dbReference type="ARBA" id="ARBA00006586"/>
    </source>
</evidence>
<gene>
    <name evidence="6" type="ORF">SZN_33266</name>
</gene>
<keyword evidence="2 5" id="KW-0732">Signal</keyword>
<dbReference type="MEROPS" id="S45.005"/>
<evidence type="ECO:0000313" key="6">
    <source>
        <dbReference type="EMBL" id="EGX55364.1"/>
    </source>
</evidence>
<dbReference type="GO" id="GO:0017000">
    <property type="term" value="P:antibiotic biosynthetic process"/>
    <property type="evidence" value="ECO:0007669"/>
    <property type="project" value="InterPro"/>
</dbReference>
<dbReference type="Gene3D" id="2.30.120.10">
    <property type="match status" value="1"/>
</dbReference>
<keyword evidence="4" id="KW-0865">Zymogen</keyword>
<dbReference type="InterPro" id="IPR029055">
    <property type="entry name" value="Ntn_hydrolases_N"/>
</dbReference>
<reference evidence="6 7" key="1">
    <citation type="submission" date="2011-08" db="EMBL/GenBank/DDBJ databases">
        <authorList>
            <person name="Lin Y."/>
            <person name="Hao X."/>
            <person name="Johnstone L."/>
            <person name="Miller S.J."/>
            <person name="Wei G."/>
            <person name="Rensing C."/>
        </authorList>
    </citation>
    <scope>NUCLEOTIDE SEQUENCE [LARGE SCALE GENOMIC DNA]</scope>
    <source>
        <strain evidence="6 7">K42</strain>
    </source>
</reference>
<accession>G2GMA1</accession>
<feature type="chain" id="PRO_5003430486" evidence="5">
    <location>
        <begin position="27"/>
        <end position="806"/>
    </location>
</feature>
<protein>
    <submittedName>
        <fullName evidence="6">Amidase</fullName>
    </submittedName>
</protein>
<dbReference type="Gene3D" id="1.10.1400.10">
    <property type="match status" value="1"/>
</dbReference>
<keyword evidence="7" id="KW-1185">Reference proteome</keyword>
<dbReference type="PANTHER" id="PTHR34218">
    <property type="entry name" value="PEPTIDASE S45 PENICILLIN AMIDASE"/>
    <property type="match status" value="1"/>
</dbReference>
<dbReference type="InterPro" id="IPR002692">
    <property type="entry name" value="S45"/>
</dbReference>
<dbReference type="OrthoDB" id="4759017at2"/>
<dbReference type="Gene3D" id="3.60.20.10">
    <property type="entry name" value="Glutamine Phosphoribosylpyrophosphate, subunit 1, domain 1"/>
    <property type="match status" value="1"/>
</dbReference>
<dbReference type="Proteomes" id="UP000004217">
    <property type="component" value="Unassembled WGS sequence"/>
</dbReference>
<evidence type="ECO:0000256" key="4">
    <source>
        <dbReference type="ARBA" id="ARBA00023145"/>
    </source>
</evidence>
<feature type="signal peptide" evidence="5">
    <location>
        <begin position="1"/>
        <end position="26"/>
    </location>
</feature>
<evidence type="ECO:0000256" key="5">
    <source>
        <dbReference type="SAM" id="SignalP"/>
    </source>
</evidence>
<name>G2GMA1_9ACTN</name>
<dbReference type="InterPro" id="IPR023343">
    <property type="entry name" value="Penicillin_amidase_dom1"/>
</dbReference>
<proteinExistence type="inferred from homology"/>
<dbReference type="AlphaFoldDB" id="G2GMA1"/>
<organism evidence="6 7">
    <name type="scientific">Streptomyces zinciresistens K42</name>
    <dbReference type="NCBI Taxonomy" id="700597"/>
    <lineage>
        <taxon>Bacteria</taxon>
        <taxon>Bacillati</taxon>
        <taxon>Actinomycetota</taxon>
        <taxon>Actinomycetes</taxon>
        <taxon>Kitasatosporales</taxon>
        <taxon>Streptomycetaceae</taxon>
        <taxon>Streptomyces</taxon>
    </lineage>
</organism>
<dbReference type="PATRIC" id="fig|700597.3.peg.6505"/>
<evidence type="ECO:0000313" key="7">
    <source>
        <dbReference type="Proteomes" id="UP000004217"/>
    </source>
</evidence>
<evidence type="ECO:0000256" key="2">
    <source>
        <dbReference type="ARBA" id="ARBA00022729"/>
    </source>
</evidence>
<comment type="caution">
    <text evidence="6">The sequence shown here is derived from an EMBL/GenBank/DDBJ whole genome shotgun (WGS) entry which is preliminary data.</text>
</comment>